<dbReference type="AlphaFoldDB" id="A0A0L8FWC1"/>
<evidence type="ECO:0000313" key="1">
    <source>
        <dbReference type="EMBL" id="KOF68650.1"/>
    </source>
</evidence>
<reference evidence="1" key="1">
    <citation type="submission" date="2015-07" db="EMBL/GenBank/DDBJ databases">
        <title>MeaNS - Measles Nucleotide Surveillance Program.</title>
        <authorList>
            <person name="Tran T."/>
            <person name="Druce J."/>
        </authorList>
    </citation>
    <scope>NUCLEOTIDE SEQUENCE</scope>
    <source>
        <strain evidence="1">UCB-OBI-ISO-001</strain>
        <tissue evidence="1">Gonad</tissue>
    </source>
</reference>
<organism evidence="1">
    <name type="scientific">Octopus bimaculoides</name>
    <name type="common">California two-spotted octopus</name>
    <dbReference type="NCBI Taxonomy" id="37653"/>
    <lineage>
        <taxon>Eukaryota</taxon>
        <taxon>Metazoa</taxon>
        <taxon>Spiralia</taxon>
        <taxon>Lophotrochozoa</taxon>
        <taxon>Mollusca</taxon>
        <taxon>Cephalopoda</taxon>
        <taxon>Coleoidea</taxon>
        <taxon>Octopodiformes</taxon>
        <taxon>Octopoda</taxon>
        <taxon>Incirrata</taxon>
        <taxon>Octopodidae</taxon>
        <taxon>Octopus</taxon>
    </lineage>
</organism>
<proteinExistence type="predicted"/>
<sequence length="55" mass="6645">MPKIKNQTSQQLQHCVPRLRQTIYFQPDCLARSLSVYIYKRHSVEKRFALITVYF</sequence>
<accession>A0A0L8FWC1</accession>
<protein>
    <submittedName>
        <fullName evidence="1">Uncharacterized protein</fullName>
    </submittedName>
</protein>
<dbReference type="EMBL" id="KQ426101">
    <property type="protein sequence ID" value="KOF68650.1"/>
    <property type="molecule type" value="Genomic_DNA"/>
</dbReference>
<name>A0A0L8FWC1_OCTBM</name>
<gene>
    <name evidence="1" type="ORF">OCBIM_22006772mg</name>
</gene>